<dbReference type="InterPro" id="IPR002656">
    <property type="entry name" value="Acyl_transf_3_dom"/>
</dbReference>
<evidence type="ECO:0000259" key="2">
    <source>
        <dbReference type="Pfam" id="PF01757"/>
    </source>
</evidence>
<keyword evidence="4" id="KW-1185">Reference proteome</keyword>
<dbReference type="InterPro" id="IPR050879">
    <property type="entry name" value="Acyltransferase_3"/>
</dbReference>
<feature type="transmembrane region" description="Helical" evidence="1">
    <location>
        <begin position="249"/>
        <end position="269"/>
    </location>
</feature>
<keyword evidence="1" id="KW-0812">Transmembrane</keyword>
<comment type="caution">
    <text evidence="3">The sequence shown here is derived from an EMBL/GenBank/DDBJ whole genome shotgun (WGS) entry which is preliminary data.</text>
</comment>
<keyword evidence="1" id="KW-0472">Membrane</keyword>
<keyword evidence="3" id="KW-0808">Transferase</keyword>
<feature type="transmembrane region" description="Helical" evidence="1">
    <location>
        <begin position="52"/>
        <end position="73"/>
    </location>
</feature>
<feature type="transmembrane region" description="Helical" evidence="1">
    <location>
        <begin position="93"/>
        <end position="116"/>
    </location>
</feature>
<reference evidence="4" key="1">
    <citation type="journal article" date="2019" name="Int. J. Syst. Evol. Microbiol.">
        <title>The Global Catalogue of Microorganisms (GCM) 10K type strain sequencing project: providing services to taxonomists for standard genome sequencing and annotation.</title>
        <authorList>
            <consortium name="The Broad Institute Genomics Platform"/>
            <consortium name="The Broad Institute Genome Sequencing Center for Infectious Disease"/>
            <person name="Wu L."/>
            <person name="Ma J."/>
        </authorList>
    </citation>
    <scope>NUCLEOTIDE SEQUENCE [LARGE SCALE GENOMIC DNA]</scope>
    <source>
        <strain evidence="4">KCTC 42866</strain>
    </source>
</reference>
<dbReference type="EMBL" id="JBHULL010000014">
    <property type="protein sequence ID" value="MFD2584182.1"/>
    <property type="molecule type" value="Genomic_DNA"/>
</dbReference>
<feature type="transmembrane region" description="Helical" evidence="1">
    <location>
        <begin position="281"/>
        <end position="299"/>
    </location>
</feature>
<feature type="transmembrane region" description="Helical" evidence="1">
    <location>
        <begin position="163"/>
        <end position="181"/>
    </location>
</feature>
<evidence type="ECO:0000313" key="4">
    <source>
        <dbReference type="Proteomes" id="UP001597461"/>
    </source>
</evidence>
<protein>
    <submittedName>
        <fullName evidence="3">Acyltransferase family protein</fullName>
        <ecNumber evidence="3">2.3.-.-</ecNumber>
    </submittedName>
</protein>
<keyword evidence="3" id="KW-0012">Acyltransferase</keyword>
<accession>A0ABW5MM82</accession>
<evidence type="ECO:0000313" key="3">
    <source>
        <dbReference type="EMBL" id="MFD2584182.1"/>
    </source>
</evidence>
<feature type="domain" description="Acyltransferase 3" evidence="2">
    <location>
        <begin position="5"/>
        <end position="327"/>
    </location>
</feature>
<dbReference type="Proteomes" id="UP001597461">
    <property type="component" value="Unassembled WGS sequence"/>
</dbReference>
<evidence type="ECO:0000256" key="1">
    <source>
        <dbReference type="SAM" id="Phobius"/>
    </source>
</evidence>
<sequence>MKRVQWLDSLRGIAAVLVMIMHIWEIIVLKYADQYNPFFKEITNFLVIDFFNFGKIGVAVFFLVSGYVIPYSLKGKDLKHFAVSRLFRLYPAYWLSIIIFISIMGLPPIIQLIFNFTMFQKFFGFEDLIGVFWTLQIELVFYFICALLFYFKKLDDSNFLFKATVLLLFATLILSFFRFYYEIKLPVALPLGLSIMFIGLLIRDIHDGVERVKKKLDYKIIIYFAIFLLPICILAYNKDYGFHETWYKYFLSYMLAVIIFFLFLFKGWTNRFTQFFGKISYSLYLLHPITALIITPMIINKYPILSSPLWFTIIGIVLSVIIATLCYYFVEERFVKIGKRLINKYR</sequence>
<feature type="transmembrane region" description="Helical" evidence="1">
    <location>
        <begin position="218"/>
        <end position="237"/>
    </location>
</feature>
<feature type="transmembrane region" description="Helical" evidence="1">
    <location>
        <begin position="311"/>
        <end position="330"/>
    </location>
</feature>
<dbReference type="Pfam" id="PF01757">
    <property type="entry name" value="Acyl_transf_3"/>
    <property type="match status" value="1"/>
</dbReference>
<feature type="transmembrane region" description="Helical" evidence="1">
    <location>
        <begin position="128"/>
        <end position="151"/>
    </location>
</feature>
<name>A0ABW5MM82_9SPHI</name>
<dbReference type="PANTHER" id="PTHR23028">
    <property type="entry name" value="ACETYLTRANSFERASE"/>
    <property type="match status" value="1"/>
</dbReference>
<keyword evidence="1" id="KW-1133">Transmembrane helix</keyword>
<proteinExistence type="predicted"/>
<dbReference type="RefSeq" id="WP_379080935.1">
    <property type="nucleotide sequence ID" value="NZ_JBHULL010000014.1"/>
</dbReference>
<organism evidence="3 4">
    <name type="scientific">Pedobacter vanadiisoli</name>
    <dbReference type="NCBI Taxonomy" id="1761975"/>
    <lineage>
        <taxon>Bacteria</taxon>
        <taxon>Pseudomonadati</taxon>
        <taxon>Bacteroidota</taxon>
        <taxon>Sphingobacteriia</taxon>
        <taxon>Sphingobacteriales</taxon>
        <taxon>Sphingobacteriaceae</taxon>
        <taxon>Pedobacter</taxon>
    </lineage>
</organism>
<dbReference type="EC" id="2.3.-.-" evidence="3"/>
<feature type="transmembrane region" description="Helical" evidence="1">
    <location>
        <begin position="12"/>
        <end position="32"/>
    </location>
</feature>
<dbReference type="GO" id="GO:0016746">
    <property type="term" value="F:acyltransferase activity"/>
    <property type="evidence" value="ECO:0007669"/>
    <property type="project" value="UniProtKB-KW"/>
</dbReference>
<dbReference type="PANTHER" id="PTHR23028:SF53">
    <property type="entry name" value="ACYL_TRANSF_3 DOMAIN-CONTAINING PROTEIN"/>
    <property type="match status" value="1"/>
</dbReference>
<gene>
    <name evidence="3" type="ORF">ACFSR6_16885</name>
</gene>
<feature type="transmembrane region" description="Helical" evidence="1">
    <location>
        <begin position="187"/>
        <end position="206"/>
    </location>
</feature>